<organism evidence="1 2">
    <name type="scientific">Brassica cretica</name>
    <name type="common">Mustard</name>
    <dbReference type="NCBI Taxonomy" id="69181"/>
    <lineage>
        <taxon>Eukaryota</taxon>
        <taxon>Viridiplantae</taxon>
        <taxon>Streptophyta</taxon>
        <taxon>Embryophyta</taxon>
        <taxon>Tracheophyta</taxon>
        <taxon>Spermatophyta</taxon>
        <taxon>Magnoliopsida</taxon>
        <taxon>eudicotyledons</taxon>
        <taxon>Gunneridae</taxon>
        <taxon>Pentapetalae</taxon>
        <taxon>rosids</taxon>
        <taxon>malvids</taxon>
        <taxon>Brassicales</taxon>
        <taxon>Brassicaceae</taxon>
        <taxon>Brassiceae</taxon>
        <taxon>Brassica</taxon>
    </lineage>
</organism>
<sequence>MDAGRLLSGRRPRAIASCCLSRMVASGRGFELSWMQAELRTLDTNRERLGNELDRRS</sequence>
<dbReference type="Proteomes" id="UP000266723">
    <property type="component" value="Unassembled WGS sequence"/>
</dbReference>
<evidence type="ECO:0000313" key="2">
    <source>
        <dbReference type="Proteomes" id="UP000266723"/>
    </source>
</evidence>
<comment type="caution">
    <text evidence="1">The sequence shown here is derived from an EMBL/GenBank/DDBJ whole genome shotgun (WGS) entry which is preliminary data.</text>
</comment>
<reference evidence="1 2" key="1">
    <citation type="journal article" date="2020" name="BMC Genomics">
        <title>Intraspecific diversification of the crop wild relative Brassica cretica Lam. using demographic model selection.</title>
        <authorList>
            <person name="Kioukis A."/>
            <person name="Michalopoulou V.A."/>
            <person name="Briers L."/>
            <person name="Pirintsos S."/>
            <person name="Studholme D.J."/>
            <person name="Pavlidis P."/>
            <person name="Sarris P.F."/>
        </authorList>
    </citation>
    <scope>NUCLEOTIDE SEQUENCE [LARGE SCALE GENOMIC DNA]</scope>
    <source>
        <strain evidence="2">cv. PFS-1207/04</strain>
    </source>
</reference>
<dbReference type="EMBL" id="QGKV02000759">
    <property type="protein sequence ID" value="KAF3563092.1"/>
    <property type="molecule type" value="Genomic_DNA"/>
</dbReference>
<gene>
    <name evidence="1" type="ORF">DY000_02017413</name>
</gene>
<proteinExistence type="predicted"/>
<name>A0ABQ7CTA2_BRACR</name>
<keyword evidence="2" id="KW-1185">Reference proteome</keyword>
<accession>A0ABQ7CTA2</accession>
<protein>
    <submittedName>
        <fullName evidence="1">Uncharacterized protein</fullName>
    </submittedName>
</protein>
<evidence type="ECO:0000313" key="1">
    <source>
        <dbReference type="EMBL" id="KAF3563092.1"/>
    </source>
</evidence>